<dbReference type="EMBL" id="SHKX01000010">
    <property type="protein sequence ID" value="RZU47984.1"/>
    <property type="molecule type" value="Genomic_DNA"/>
</dbReference>
<evidence type="ECO:0000259" key="1">
    <source>
        <dbReference type="PROSITE" id="PS51340"/>
    </source>
</evidence>
<evidence type="ECO:0000313" key="3">
    <source>
        <dbReference type="Proteomes" id="UP000292423"/>
    </source>
</evidence>
<dbReference type="GO" id="GO:0030151">
    <property type="term" value="F:molybdenum ion binding"/>
    <property type="evidence" value="ECO:0007669"/>
    <property type="project" value="InterPro"/>
</dbReference>
<feature type="domain" description="MOSC" evidence="1">
    <location>
        <begin position="31"/>
        <end position="166"/>
    </location>
</feature>
<dbReference type="RefSeq" id="WP_130411196.1">
    <property type="nucleotide sequence ID" value="NZ_SHKX01000010.1"/>
</dbReference>
<dbReference type="PANTHER" id="PTHR30212">
    <property type="entry name" value="PROTEIN YIIM"/>
    <property type="match status" value="1"/>
</dbReference>
<dbReference type="InterPro" id="IPR005302">
    <property type="entry name" value="MoCF_Sase_C"/>
</dbReference>
<dbReference type="PANTHER" id="PTHR30212:SF2">
    <property type="entry name" value="PROTEIN YIIM"/>
    <property type="match status" value="1"/>
</dbReference>
<comment type="caution">
    <text evidence="2">The sequence shown here is derived from an EMBL/GenBank/DDBJ whole genome shotgun (WGS) entry which is preliminary data.</text>
</comment>
<dbReference type="InterPro" id="IPR052353">
    <property type="entry name" value="Benzoxazolinone_Detox_Enz"/>
</dbReference>
<organism evidence="2 3">
    <name type="scientific">Fluviicoccus keumensis</name>
    <dbReference type="NCBI Taxonomy" id="1435465"/>
    <lineage>
        <taxon>Bacteria</taxon>
        <taxon>Pseudomonadati</taxon>
        <taxon>Pseudomonadota</taxon>
        <taxon>Gammaproteobacteria</taxon>
        <taxon>Moraxellales</taxon>
        <taxon>Moraxellaceae</taxon>
        <taxon>Fluviicoccus</taxon>
    </lineage>
</organism>
<dbReference type="SUPFAM" id="SSF50800">
    <property type="entry name" value="PK beta-barrel domain-like"/>
    <property type="match status" value="1"/>
</dbReference>
<dbReference type="AlphaFoldDB" id="A0A4Q7ZCQ2"/>
<name>A0A4Q7ZCQ2_9GAMM</name>
<dbReference type="GO" id="GO:0030170">
    <property type="term" value="F:pyridoxal phosphate binding"/>
    <property type="evidence" value="ECO:0007669"/>
    <property type="project" value="InterPro"/>
</dbReference>
<accession>A0A4Q7ZCQ2</accession>
<proteinExistence type="predicted"/>
<dbReference type="OrthoDB" id="9786134at2"/>
<dbReference type="Proteomes" id="UP000292423">
    <property type="component" value="Unassembled WGS sequence"/>
</dbReference>
<sequence length="216" mass="24078">MPALPSSARVLRLQIGEAMPFAREQTSAIHKYAVDQAMVTTDGLTGDEQADPFFHGGPFQAVHQMPLRVYALIRQAFPGVTVYEGGLGENLIASDMDEAGVCIGDIVRIGGVRLQVTRPRRPCWKIDALLDQRGVAKFLQDQGCVGWYYRVLQPGAIRVGDACVLEERPHAFATLARLWTIYNDKAFRDPEEIGRWLAIEALERSFKVKLGERLPQ</sequence>
<dbReference type="Gene3D" id="2.40.33.20">
    <property type="entry name" value="PK beta-barrel domain-like"/>
    <property type="match status" value="1"/>
</dbReference>
<dbReference type="PROSITE" id="PS51340">
    <property type="entry name" value="MOSC"/>
    <property type="match status" value="1"/>
</dbReference>
<keyword evidence="3" id="KW-1185">Reference proteome</keyword>
<dbReference type="Pfam" id="PF03473">
    <property type="entry name" value="MOSC"/>
    <property type="match status" value="1"/>
</dbReference>
<reference evidence="2 3" key="1">
    <citation type="submission" date="2019-02" db="EMBL/GenBank/DDBJ databases">
        <title>Genomic Encyclopedia of Type Strains, Phase IV (KMG-IV): sequencing the most valuable type-strain genomes for metagenomic binning, comparative biology and taxonomic classification.</title>
        <authorList>
            <person name="Goeker M."/>
        </authorList>
    </citation>
    <scope>NUCLEOTIDE SEQUENCE [LARGE SCALE GENOMIC DNA]</scope>
    <source>
        <strain evidence="2 3">DSM 105135</strain>
    </source>
</reference>
<gene>
    <name evidence="2" type="ORF">EV700_0953</name>
</gene>
<evidence type="ECO:0000313" key="2">
    <source>
        <dbReference type="EMBL" id="RZU47984.1"/>
    </source>
</evidence>
<protein>
    <submittedName>
        <fullName evidence="2">MOSC domain-containing protein YiiM</fullName>
    </submittedName>
</protein>
<dbReference type="InterPro" id="IPR011037">
    <property type="entry name" value="Pyrv_Knase-like_insert_dom_sf"/>
</dbReference>
<dbReference type="GO" id="GO:0003824">
    <property type="term" value="F:catalytic activity"/>
    <property type="evidence" value="ECO:0007669"/>
    <property type="project" value="InterPro"/>
</dbReference>